<dbReference type="HOGENOM" id="CLU_1086473_0_0_1"/>
<accession>D8QL98</accession>
<keyword evidence="2" id="KW-1185">Reference proteome</keyword>
<sequence>MFCFYAPEEAQLEFGRGGDTSPQLNRASYLYPVNVAIQEGRRRAGLVVDTDRQLPPLLAEAGLRVLAEDRGTIPVGKMVGEMLGGAEGIDANARAEEGEEGEQLDVSRHVPYSVKSFGPPSPSALKTGFDFGEKGMRTSDTAQPTVDERATTLTTHPHIRPPLPLSPPLSPTDLRTIEGATSKMFGHFVGMMREAWEMGFLRDCGGELIPAATDGDDEATRAEKEARFKAIGERVWREFEAKGCHYGVREWVLEAV</sequence>
<dbReference type="GeneID" id="9589124"/>
<dbReference type="InParanoid" id="D8QL98"/>
<feature type="non-terminal residue" evidence="1">
    <location>
        <position position="256"/>
    </location>
</feature>
<name>D8QL98_SCHCM</name>
<evidence type="ECO:0000313" key="1">
    <source>
        <dbReference type="EMBL" id="EFI91310.1"/>
    </source>
</evidence>
<dbReference type="Proteomes" id="UP000007431">
    <property type="component" value="Unassembled WGS sequence"/>
</dbReference>
<reference evidence="1 2" key="1">
    <citation type="journal article" date="2010" name="Nat. Biotechnol.">
        <title>Genome sequence of the model mushroom Schizophyllum commune.</title>
        <authorList>
            <person name="Ohm R.A."/>
            <person name="de Jong J.F."/>
            <person name="Lugones L.G."/>
            <person name="Aerts A."/>
            <person name="Kothe E."/>
            <person name="Stajich J.E."/>
            <person name="de Vries R.P."/>
            <person name="Record E."/>
            <person name="Levasseur A."/>
            <person name="Baker S.E."/>
            <person name="Bartholomew K.A."/>
            <person name="Coutinho P.M."/>
            <person name="Erdmann S."/>
            <person name="Fowler T.J."/>
            <person name="Gathman A.C."/>
            <person name="Lombard V."/>
            <person name="Henrissat B."/>
            <person name="Knabe N."/>
            <person name="Kuees U."/>
            <person name="Lilly W.W."/>
            <person name="Lindquist E."/>
            <person name="Lucas S."/>
            <person name="Magnuson J.K."/>
            <person name="Piumi F."/>
            <person name="Raudaskoski M."/>
            <person name="Salamov A."/>
            <person name="Schmutz J."/>
            <person name="Schwarze F.W.M.R."/>
            <person name="vanKuyk P.A."/>
            <person name="Horton J.S."/>
            <person name="Grigoriev I.V."/>
            <person name="Woesten H.A.B."/>
        </authorList>
    </citation>
    <scope>NUCLEOTIDE SEQUENCE [LARGE SCALE GENOMIC DNA]</scope>
    <source>
        <strain evidence="2">H4-8 / FGSC 9210</strain>
    </source>
</reference>
<gene>
    <name evidence="1" type="ORF">SCHCODRAFT_114618</name>
</gene>
<dbReference type="VEuPathDB" id="FungiDB:SCHCODRAFT_01176847"/>
<dbReference type="OrthoDB" id="184880at2759"/>
<dbReference type="AlphaFoldDB" id="D8QL98"/>
<protein>
    <submittedName>
        <fullName evidence="1">Expressed protein</fullName>
    </submittedName>
</protein>
<evidence type="ECO:0000313" key="2">
    <source>
        <dbReference type="Proteomes" id="UP000007431"/>
    </source>
</evidence>
<dbReference type="KEGG" id="scm:SCHCO_01176847"/>
<dbReference type="RefSeq" id="XP_003026213.1">
    <property type="nucleotide sequence ID" value="XM_003026167.1"/>
</dbReference>
<proteinExistence type="predicted"/>
<organism evidence="2">
    <name type="scientific">Schizophyllum commune (strain H4-8 / FGSC 9210)</name>
    <name type="common">Split gill fungus</name>
    <dbReference type="NCBI Taxonomy" id="578458"/>
    <lineage>
        <taxon>Eukaryota</taxon>
        <taxon>Fungi</taxon>
        <taxon>Dikarya</taxon>
        <taxon>Basidiomycota</taxon>
        <taxon>Agaricomycotina</taxon>
        <taxon>Agaricomycetes</taxon>
        <taxon>Agaricomycetidae</taxon>
        <taxon>Agaricales</taxon>
        <taxon>Schizophyllaceae</taxon>
        <taxon>Schizophyllum</taxon>
    </lineage>
</organism>
<dbReference type="EMBL" id="GL377318">
    <property type="protein sequence ID" value="EFI91310.1"/>
    <property type="molecule type" value="Genomic_DNA"/>
</dbReference>